<dbReference type="SUPFAM" id="SSF56112">
    <property type="entry name" value="Protein kinase-like (PK-like)"/>
    <property type="match status" value="1"/>
</dbReference>
<proteinExistence type="inferred from homology"/>
<keyword evidence="5" id="KW-0597">Phosphoprotein</keyword>
<dbReference type="PROSITE" id="PS00108">
    <property type="entry name" value="PROTEIN_KINASE_ST"/>
    <property type="match status" value="1"/>
</dbReference>
<dbReference type="STRING" id="106004.A0A1Y2G3I2"/>
<keyword evidence="9 12" id="KW-0067">ATP-binding</keyword>
<dbReference type="GO" id="GO:0005524">
    <property type="term" value="F:ATP binding"/>
    <property type="evidence" value="ECO:0007669"/>
    <property type="project" value="UniProtKB-UniRule"/>
</dbReference>
<evidence type="ECO:0000313" key="16">
    <source>
        <dbReference type="EMBL" id="ORY92506.1"/>
    </source>
</evidence>
<dbReference type="GO" id="GO:0005935">
    <property type="term" value="C:cellular bud neck"/>
    <property type="evidence" value="ECO:0007669"/>
    <property type="project" value="UniProtKB-SubCell"/>
</dbReference>
<dbReference type="CDD" id="cd14081">
    <property type="entry name" value="STKc_BRSK1_2"/>
    <property type="match status" value="1"/>
</dbReference>
<evidence type="ECO:0000259" key="15">
    <source>
        <dbReference type="PROSITE" id="PS50011"/>
    </source>
</evidence>
<protein>
    <recommendedName>
        <fullName evidence="3">non-specific serine/threonine protein kinase</fullName>
        <ecNumber evidence="3">2.7.11.1</ecNumber>
    </recommendedName>
</protein>
<dbReference type="OrthoDB" id="193931at2759"/>
<sequence length="422" mass="48226">MSSRPRASDESNSSSNHHHHQQQQQPQTPQPPRERTGGRHAQEKRRESGKDREREKEDPKHVGPWRIGKTIGKGSSGRVKIARHTVTHQYAAVKIVPKPRPQAASPTSKADKMLLGIEREIVIMKLIEHPNVLRLMDVWETGNDLYLIMEYVEGGELFDYLVSRGRLHADEALHYFQQIISGVDYCHRFNICHRDLKPENLLLDGEKNIKIADFGMAALERGGKLLETSCGSPHYASPEIVAGLNYHGSSSDIWSCGIILFALLTGRLPFDDENIRHLLAKVKVGKFTMPPELPSDAKDLIRRMLEVNPEKRITMEQIQVHPWMTRNPPRSIYGAPPYVPPSLDQIDHPVASRRDIDPDILSNLRTLWNGASEHEITEALLSDEKTWEKVFYCLLCKYRTRNLENFNMEEEEVRKPPRKSTG</sequence>
<dbReference type="Gene3D" id="1.10.510.10">
    <property type="entry name" value="Transferase(Phosphotransferase) domain 1"/>
    <property type="match status" value="1"/>
</dbReference>
<dbReference type="EC" id="2.7.11.1" evidence="3"/>
<dbReference type="InterPro" id="IPR000719">
    <property type="entry name" value="Prot_kinase_dom"/>
</dbReference>
<accession>A0A1Y2G3I2</accession>
<evidence type="ECO:0000256" key="3">
    <source>
        <dbReference type="ARBA" id="ARBA00012513"/>
    </source>
</evidence>
<evidence type="ECO:0000256" key="12">
    <source>
        <dbReference type="PROSITE-ProRule" id="PRU10141"/>
    </source>
</evidence>
<evidence type="ECO:0000256" key="13">
    <source>
        <dbReference type="RuleBase" id="RU000304"/>
    </source>
</evidence>
<evidence type="ECO:0000256" key="1">
    <source>
        <dbReference type="ARBA" id="ARBA00004266"/>
    </source>
</evidence>
<dbReference type="PANTHER" id="PTHR24346:SF82">
    <property type="entry name" value="KP78A-RELATED"/>
    <property type="match status" value="1"/>
</dbReference>
<feature type="compositionally biased region" description="Basic and acidic residues" evidence="14">
    <location>
        <begin position="32"/>
        <end position="61"/>
    </location>
</feature>
<comment type="catalytic activity">
    <reaction evidence="10">
        <text>L-threonyl-[protein] + ATP = O-phospho-L-threonyl-[protein] + ADP + H(+)</text>
        <dbReference type="Rhea" id="RHEA:46608"/>
        <dbReference type="Rhea" id="RHEA-COMP:11060"/>
        <dbReference type="Rhea" id="RHEA-COMP:11605"/>
        <dbReference type="ChEBI" id="CHEBI:15378"/>
        <dbReference type="ChEBI" id="CHEBI:30013"/>
        <dbReference type="ChEBI" id="CHEBI:30616"/>
        <dbReference type="ChEBI" id="CHEBI:61977"/>
        <dbReference type="ChEBI" id="CHEBI:456216"/>
        <dbReference type="EC" id="2.7.11.1"/>
    </reaction>
</comment>
<keyword evidence="4 13" id="KW-0723">Serine/threonine-protein kinase</keyword>
<evidence type="ECO:0000313" key="17">
    <source>
        <dbReference type="Proteomes" id="UP000193467"/>
    </source>
</evidence>
<feature type="region of interest" description="Disordered" evidence="14">
    <location>
        <begin position="1"/>
        <end position="78"/>
    </location>
</feature>
<name>A0A1Y2G3I2_9BASI</name>
<dbReference type="PROSITE" id="PS00107">
    <property type="entry name" value="PROTEIN_KINASE_ATP"/>
    <property type="match status" value="1"/>
</dbReference>
<keyword evidence="6" id="KW-0808">Transferase</keyword>
<feature type="domain" description="Protein kinase" evidence="15">
    <location>
        <begin position="65"/>
        <end position="324"/>
    </location>
</feature>
<dbReference type="GO" id="GO:0004674">
    <property type="term" value="F:protein serine/threonine kinase activity"/>
    <property type="evidence" value="ECO:0007669"/>
    <property type="project" value="UniProtKB-KW"/>
</dbReference>
<dbReference type="InParanoid" id="A0A1Y2G3I2"/>
<dbReference type="EMBL" id="MCGR01000001">
    <property type="protein sequence ID" value="ORY92506.1"/>
    <property type="molecule type" value="Genomic_DNA"/>
</dbReference>
<dbReference type="GO" id="GO:0005940">
    <property type="term" value="C:septin ring"/>
    <property type="evidence" value="ECO:0007669"/>
    <property type="project" value="UniProtKB-ARBA"/>
</dbReference>
<dbReference type="Pfam" id="PF00069">
    <property type="entry name" value="Pkinase"/>
    <property type="match status" value="1"/>
</dbReference>
<evidence type="ECO:0000256" key="11">
    <source>
        <dbReference type="ARBA" id="ARBA00048679"/>
    </source>
</evidence>
<evidence type="ECO:0000256" key="14">
    <source>
        <dbReference type="SAM" id="MobiDB-lite"/>
    </source>
</evidence>
<dbReference type="FunFam" id="3.30.200.20:FF:000003">
    <property type="entry name" value="Non-specific serine/threonine protein kinase"/>
    <property type="match status" value="1"/>
</dbReference>
<reference evidence="16 17" key="1">
    <citation type="submission" date="2016-07" db="EMBL/GenBank/DDBJ databases">
        <title>Pervasive Adenine N6-methylation of Active Genes in Fungi.</title>
        <authorList>
            <consortium name="DOE Joint Genome Institute"/>
            <person name="Mondo S.J."/>
            <person name="Dannebaum R.O."/>
            <person name="Kuo R.C."/>
            <person name="Labutti K."/>
            <person name="Haridas S."/>
            <person name="Kuo A."/>
            <person name="Salamov A."/>
            <person name="Ahrendt S.R."/>
            <person name="Lipzen A."/>
            <person name="Sullivan W."/>
            <person name="Andreopoulos W.B."/>
            <person name="Clum A."/>
            <person name="Lindquist E."/>
            <person name="Daum C."/>
            <person name="Ramamoorthy G.K."/>
            <person name="Gryganskyi A."/>
            <person name="Culley D."/>
            <person name="Magnuson J.K."/>
            <person name="James T.Y."/>
            <person name="O'Malley M.A."/>
            <person name="Stajich J.E."/>
            <person name="Spatafora J.W."/>
            <person name="Visel A."/>
            <person name="Grigoriev I.V."/>
        </authorList>
    </citation>
    <scope>NUCLEOTIDE SEQUENCE [LARGE SCALE GENOMIC DNA]</scope>
    <source>
        <strain evidence="16 17">62-1032</strain>
    </source>
</reference>
<feature type="compositionally biased region" description="Polar residues" evidence="14">
    <location>
        <begin position="1"/>
        <end position="15"/>
    </location>
</feature>
<dbReference type="PANTHER" id="PTHR24346">
    <property type="entry name" value="MAP/MICROTUBULE AFFINITY-REGULATING KINASE"/>
    <property type="match status" value="1"/>
</dbReference>
<comment type="similarity">
    <text evidence="2">Belongs to the protein kinase superfamily. CAMK Ser/Thr protein kinase family. NIM1 subfamily.</text>
</comment>
<evidence type="ECO:0000256" key="5">
    <source>
        <dbReference type="ARBA" id="ARBA00022553"/>
    </source>
</evidence>
<organism evidence="16 17">
    <name type="scientific">Leucosporidium creatinivorum</name>
    <dbReference type="NCBI Taxonomy" id="106004"/>
    <lineage>
        <taxon>Eukaryota</taxon>
        <taxon>Fungi</taxon>
        <taxon>Dikarya</taxon>
        <taxon>Basidiomycota</taxon>
        <taxon>Pucciniomycotina</taxon>
        <taxon>Microbotryomycetes</taxon>
        <taxon>Leucosporidiales</taxon>
        <taxon>Leucosporidium</taxon>
    </lineage>
</organism>
<dbReference type="SMART" id="SM00220">
    <property type="entry name" value="S_TKc"/>
    <property type="match status" value="1"/>
</dbReference>
<evidence type="ECO:0000256" key="6">
    <source>
        <dbReference type="ARBA" id="ARBA00022679"/>
    </source>
</evidence>
<dbReference type="PROSITE" id="PS50011">
    <property type="entry name" value="PROTEIN_KINASE_DOM"/>
    <property type="match status" value="1"/>
</dbReference>
<dbReference type="InterPro" id="IPR011009">
    <property type="entry name" value="Kinase-like_dom_sf"/>
</dbReference>
<comment type="caution">
    <text evidence="16">The sequence shown here is derived from an EMBL/GenBank/DDBJ whole genome shotgun (WGS) entry which is preliminary data.</text>
</comment>
<dbReference type="AlphaFoldDB" id="A0A1Y2G3I2"/>
<evidence type="ECO:0000256" key="7">
    <source>
        <dbReference type="ARBA" id="ARBA00022741"/>
    </source>
</evidence>
<evidence type="ECO:0000256" key="10">
    <source>
        <dbReference type="ARBA" id="ARBA00047899"/>
    </source>
</evidence>
<feature type="binding site" evidence="12">
    <location>
        <position position="94"/>
    </location>
    <ligand>
        <name>ATP</name>
        <dbReference type="ChEBI" id="CHEBI:30616"/>
    </ligand>
</feature>
<dbReference type="InterPro" id="IPR017441">
    <property type="entry name" value="Protein_kinase_ATP_BS"/>
</dbReference>
<keyword evidence="17" id="KW-1185">Reference proteome</keyword>
<evidence type="ECO:0000256" key="9">
    <source>
        <dbReference type="ARBA" id="ARBA00022840"/>
    </source>
</evidence>
<evidence type="ECO:0000256" key="4">
    <source>
        <dbReference type="ARBA" id="ARBA00022527"/>
    </source>
</evidence>
<dbReference type="Proteomes" id="UP000193467">
    <property type="component" value="Unassembled WGS sequence"/>
</dbReference>
<comment type="subcellular location">
    <subcellularLocation>
        <location evidence="1">Bud neck</location>
    </subcellularLocation>
</comment>
<evidence type="ECO:0000256" key="2">
    <source>
        <dbReference type="ARBA" id="ARBA00010791"/>
    </source>
</evidence>
<comment type="catalytic activity">
    <reaction evidence="11">
        <text>L-seryl-[protein] + ATP = O-phospho-L-seryl-[protein] + ADP + H(+)</text>
        <dbReference type="Rhea" id="RHEA:17989"/>
        <dbReference type="Rhea" id="RHEA-COMP:9863"/>
        <dbReference type="Rhea" id="RHEA-COMP:11604"/>
        <dbReference type="ChEBI" id="CHEBI:15378"/>
        <dbReference type="ChEBI" id="CHEBI:29999"/>
        <dbReference type="ChEBI" id="CHEBI:30616"/>
        <dbReference type="ChEBI" id="CHEBI:83421"/>
        <dbReference type="ChEBI" id="CHEBI:456216"/>
        <dbReference type="EC" id="2.7.11.1"/>
    </reaction>
</comment>
<gene>
    <name evidence="16" type="ORF">BCR35DRAFT_260514</name>
</gene>
<dbReference type="FunFam" id="1.10.510.10:FF:000394">
    <property type="entry name" value="Serine/threonine-protein kinase HSL1"/>
    <property type="match status" value="1"/>
</dbReference>
<keyword evidence="8 16" id="KW-0418">Kinase</keyword>
<evidence type="ECO:0000256" key="8">
    <source>
        <dbReference type="ARBA" id="ARBA00022777"/>
    </source>
</evidence>
<dbReference type="GO" id="GO:0035556">
    <property type="term" value="P:intracellular signal transduction"/>
    <property type="evidence" value="ECO:0007669"/>
    <property type="project" value="TreeGrafter"/>
</dbReference>
<keyword evidence="7 12" id="KW-0547">Nucleotide-binding</keyword>
<dbReference type="InterPro" id="IPR008271">
    <property type="entry name" value="Ser/Thr_kinase_AS"/>
</dbReference>